<accession>A0A1R1PD72</accession>
<evidence type="ECO:0000256" key="1">
    <source>
        <dbReference type="SAM" id="MobiDB-lite"/>
    </source>
</evidence>
<reference evidence="3" key="1">
    <citation type="submission" date="2017-01" db="EMBL/GenBank/DDBJ databases">
        <authorList>
            <person name="Wang Y."/>
            <person name="White M."/>
            <person name="Kvist S."/>
            <person name="Moncalvo J.-M."/>
        </authorList>
    </citation>
    <scope>NUCLEOTIDE SEQUENCE [LARGE SCALE GENOMIC DNA]</scope>
    <source>
        <strain evidence="3">COL-18-3</strain>
    </source>
</reference>
<gene>
    <name evidence="2" type="ORF">AX774_g7657</name>
</gene>
<feature type="region of interest" description="Disordered" evidence="1">
    <location>
        <begin position="117"/>
        <end position="232"/>
    </location>
</feature>
<dbReference type="EMBL" id="LSSK01001722">
    <property type="protein sequence ID" value="OMH78940.1"/>
    <property type="molecule type" value="Genomic_DNA"/>
</dbReference>
<evidence type="ECO:0000313" key="3">
    <source>
        <dbReference type="Proteomes" id="UP000188320"/>
    </source>
</evidence>
<dbReference type="AlphaFoldDB" id="A0A1R1PD72"/>
<feature type="compositionally biased region" description="Polar residues" evidence="1">
    <location>
        <begin position="138"/>
        <end position="154"/>
    </location>
</feature>
<organism evidence="2 3">
    <name type="scientific">Zancudomyces culisetae</name>
    <name type="common">Gut fungus</name>
    <name type="synonym">Smittium culisetae</name>
    <dbReference type="NCBI Taxonomy" id="1213189"/>
    <lineage>
        <taxon>Eukaryota</taxon>
        <taxon>Fungi</taxon>
        <taxon>Fungi incertae sedis</taxon>
        <taxon>Zoopagomycota</taxon>
        <taxon>Kickxellomycotina</taxon>
        <taxon>Harpellomycetes</taxon>
        <taxon>Harpellales</taxon>
        <taxon>Legeriomycetaceae</taxon>
        <taxon>Zancudomyces</taxon>
    </lineage>
</organism>
<feature type="compositionally biased region" description="Basic and acidic residues" evidence="1">
    <location>
        <begin position="126"/>
        <end position="137"/>
    </location>
</feature>
<proteinExistence type="predicted"/>
<feature type="region of interest" description="Disordered" evidence="1">
    <location>
        <begin position="38"/>
        <end position="58"/>
    </location>
</feature>
<comment type="caution">
    <text evidence="2">The sequence shown here is derived from an EMBL/GenBank/DDBJ whole genome shotgun (WGS) entry which is preliminary data.</text>
</comment>
<protein>
    <submittedName>
        <fullName evidence="2">Uncharacterized protein</fullName>
    </submittedName>
</protein>
<evidence type="ECO:0000313" key="2">
    <source>
        <dbReference type="EMBL" id="OMH78940.1"/>
    </source>
</evidence>
<dbReference type="Proteomes" id="UP000188320">
    <property type="component" value="Unassembled WGS sequence"/>
</dbReference>
<sequence>MSIDKISSCKWDKCNLKIQKEKEREHLYEHVREFLPLGETTIKDEDNEEQKNSPNQKCKWQDCQRVFATDVTDEQILEHLINHFNTSFSSEDLQVVNEKAADNSGEQEDNADIDVDIEEEAEDNEQNSKPESERDTNDSMNKNVVQKIKSTNGSDNDNNLNKEDLDNKDTKNEQEIQSQNTPKTRARSQSQPQQQQQHEDLHQQQDNIVKIPVCNGNEASTGHKDKERTKKRKINKEAMNEFYLKKSKVLETKILVVLDSIKELETKARQIKEKEERIQLEIDLLMDSVVE</sequence>
<feature type="compositionally biased region" description="Basic and acidic residues" evidence="1">
    <location>
        <begin position="160"/>
        <end position="174"/>
    </location>
</feature>
<name>A0A1R1PD72_ZANCU</name>
<keyword evidence="3" id="KW-1185">Reference proteome</keyword>